<evidence type="ECO:0000313" key="2">
    <source>
        <dbReference type="Proteomes" id="UP000663760"/>
    </source>
</evidence>
<evidence type="ECO:0000313" key="1">
    <source>
        <dbReference type="EMBL" id="CAA7393686.1"/>
    </source>
</evidence>
<sequence length="36" mass="4239">MNDFNIVLEINFIIRALTKIIVKDKYSVPNVKDLFN</sequence>
<proteinExistence type="predicted"/>
<name>A0A7I8K9K6_SPIIN</name>
<dbReference type="Proteomes" id="UP000663760">
    <property type="component" value="Chromosome 3"/>
</dbReference>
<dbReference type="EMBL" id="LR746266">
    <property type="protein sequence ID" value="CAA7393686.1"/>
    <property type="molecule type" value="Genomic_DNA"/>
</dbReference>
<gene>
    <name evidence="1" type="ORF">SI8410_03004405</name>
</gene>
<accession>A0A7I8K9K6</accession>
<protein>
    <submittedName>
        <fullName evidence="1">Uncharacterized protein</fullName>
    </submittedName>
</protein>
<organism evidence="1 2">
    <name type="scientific">Spirodela intermedia</name>
    <name type="common">Intermediate duckweed</name>
    <dbReference type="NCBI Taxonomy" id="51605"/>
    <lineage>
        <taxon>Eukaryota</taxon>
        <taxon>Viridiplantae</taxon>
        <taxon>Streptophyta</taxon>
        <taxon>Embryophyta</taxon>
        <taxon>Tracheophyta</taxon>
        <taxon>Spermatophyta</taxon>
        <taxon>Magnoliopsida</taxon>
        <taxon>Liliopsida</taxon>
        <taxon>Araceae</taxon>
        <taxon>Lemnoideae</taxon>
        <taxon>Spirodela</taxon>
    </lineage>
</organism>
<reference evidence="1" key="1">
    <citation type="submission" date="2020-02" db="EMBL/GenBank/DDBJ databases">
        <authorList>
            <person name="Scholz U."/>
            <person name="Mascher M."/>
            <person name="Fiebig A."/>
        </authorList>
    </citation>
    <scope>NUCLEOTIDE SEQUENCE</scope>
</reference>
<dbReference type="AlphaFoldDB" id="A0A7I8K9K6"/>
<keyword evidence="2" id="KW-1185">Reference proteome</keyword>